<sequence length="193" mass="21800">MAPLPYAFRAWLFLQALDDIQAAYKAAAQALSSRPDEIEEEVRRRLGIGPTDAFPDRNDDNEEDYVGRLYDEAGDLEERADRGAHFVRKAFLIALFHHWERHCNAELKRATYGHPRGWLSQRGKSPYAKEILELERAANCAKHGPVHSCQNLFKMAPDLFPTVATAAKASERTLAIDGSTLDRFFEVVRKAAS</sequence>
<dbReference type="RefSeq" id="WP_125004527.1">
    <property type="nucleotide sequence ID" value="NZ_RQXT01000044.1"/>
</dbReference>
<protein>
    <submittedName>
        <fullName evidence="1">Uncharacterized protein</fullName>
    </submittedName>
</protein>
<organism evidence="1 2">
    <name type="scientific">Mesorhizobium tamadayense</name>
    <dbReference type="NCBI Taxonomy" id="425306"/>
    <lineage>
        <taxon>Bacteria</taxon>
        <taxon>Pseudomonadati</taxon>
        <taxon>Pseudomonadota</taxon>
        <taxon>Alphaproteobacteria</taxon>
        <taxon>Hyphomicrobiales</taxon>
        <taxon>Phyllobacteriaceae</taxon>
        <taxon>Mesorhizobium</taxon>
    </lineage>
</organism>
<evidence type="ECO:0000313" key="2">
    <source>
        <dbReference type="Proteomes" id="UP000273786"/>
    </source>
</evidence>
<keyword evidence="2" id="KW-1185">Reference proteome</keyword>
<proteinExistence type="predicted"/>
<dbReference type="OrthoDB" id="8116277at2"/>
<reference evidence="1 2" key="1">
    <citation type="submission" date="2018-11" db="EMBL/GenBank/DDBJ databases">
        <title>the genome of Mesorhizobium tamadayense DSM 28320.</title>
        <authorList>
            <person name="Gao J."/>
        </authorList>
    </citation>
    <scope>NUCLEOTIDE SEQUENCE [LARGE SCALE GENOMIC DNA]</scope>
    <source>
        <strain evidence="1 2">DSM 28320</strain>
    </source>
</reference>
<comment type="caution">
    <text evidence="1">The sequence shown here is derived from an EMBL/GenBank/DDBJ whole genome shotgun (WGS) entry which is preliminary data.</text>
</comment>
<accession>A0A3P3F6J0</accession>
<dbReference type="AlphaFoldDB" id="A0A3P3F6J0"/>
<name>A0A3P3F6J0_9HYPH</name>
<evidence type="ECO:0000313" key="1">
    <source>
        <dbReference type="EMBL" id="RRH94244.1"/>
    </source>
</evidence>
<dbReference type="Proteomes" id="UP000273786">
    <property type="component" value="Unassembled WGS sequence"/>
</dbReference>
<gene>
    <name evidence="1" type="ORF">EH240_27575</name>
</gene>
<dbReference type="EMBL" id="RQXT01000044">
    <property type="protein sequence ID" value="RRH94244.1"/>
    <property type="molecule type" value="Genomic_DNA"/>
</dbReference>